<dbReference type="RefSeq" id="WP_345683895.1">
    <property type="nucleotide sequence ID" value="NZ_BAABRO010000004.1"/>
</dbReference>
<reference evidence="3 4" key="1">
    <citation type="submission" date="2024-02" db="EMBL/GenBank/DDBJ databases">
        <title>Rhodopirellula caenicola NBRC 110016.</title>
        <authorList>
            <person name="Ichikawa N."/>
            <person name="Katano-Makiyama Y."/>
            <person name="Hidaka K."/>
        </authorList>
    </citation>
    <scope>NUCLEOTIDE SEQUENCE [LARGE SCALE GENOMIC DNA]</scope>
    <source>
        <strain evidence="3 4">NBRC 110016</strain>
    </source>
</reference>
<dbReference type="SMART" id="SM00327">
    <property type="entry name" value="VWA"/>
    <property type="match status" value="1"/>
</dbReference>
<name>A0ABP9VRT2_9BACT</name>
<dbReference type="InterPro" id="IPR002881">
    <property type="entry name" value="DUF58"/>
</dbReference>
<dbReference type="InterPro" id="IPR002035">
    <property type="entry name" value="VWF_A"/>
</dbReference>
<proteinExistence type="predicted"/>
<gene>
    <name evidence="3" type="ORF">Rcae01_02459</name>
</gene>
<dbReference type="PANTHER" id="PTHR33608">
    <property type="entry name" value="BLL2464 PROTEIN"/>
    <property type="match status" value="1"/>
</dbReference>
<dbReference type="Proteomes" id="UP001416858">
    <property type="component" value="Unassembled WGS sequence"/>
</dbReference>
<dbReference type="InterPro" id="IPR036465">
    <property type="entry name" value="vWFA_dom_sf"/>
</dbReference>
<keyword evidence="4" id="KW-1185">Reference proteome</keyword>
<accession>A0ABP9VRT2</accession>
<feature type="region of interest" description="Disordered" evidence="1">
    <location>
        <begin position="301"/>
        <end position="320"/>
    </location>
</feature>
<comment type="caution">
    <text evidence="3">The sequence shown here is derived from an EMBL/GenBank/DDBJ whole genome shotgun (WGS) entry which is preliminary data.</text>
</comment>
<evidence type="ECO:0000313" key="4">
    <source>
        <dbReference type="Proteomes" id="UP001416858"/>
    </source>
</evidence>
<dbReference type="EMBL" id="BAABRO010000004">
    <property type="protein sequence ID" value="GAA5507005.1"/>
    <property type="molecule type" value="Genomic_DNA"/>
</dbReference>
<evidence type="ECO:0000256" key="1">
    <source>
        <dbReference type="SAM" id="MobiDB-lite"/>
    </source>
</evidence>
<protein>
    <recommendedName>
        <fullName evidence="2">VWFA domain-containing protein</fullName>
    </recommendedName>
</protein>
<dbReference type="PANTHER" id="PTHR33608:SF7">
    <property type="entry name" value="DUF58 DOMAIN-CONTAINING PROTEIN"/>
    <property type="match status" value="1"/>
</dbReference>
<dbReference type="CDD" id="cd00198">
    <property type="entry name" value="vWFA"/>
    <property type="match status" value="1"/>
</dbReference>
<organism evidence="3 4">
    <name type="scientific">Novipirellula caenicola</name>
    <dbReference type="NCBI Taxonomy" id="1536901"/>
    <lineage>
        <taxon>Bacteria</taxon>
        <taxon>Pseudomonadati</taxon>
        <taxon>Planctomycetota</taxon>
        <taxon>Planctomycetia</taxon>
        <taxon>Pirellulales</taxon>
        <taxon>Pirellulaceae</taxon>
        <taxon>Novipirellula</taxon>
    </lineage>
</organism>
<evidence type="ECO:0000259" key="2">
    <source>
        <dbReference type="SMART" id="SM00327"/>
    </source>
</evidence>
<dbReference type="SUPFAM" id="SSF53300">
    <property type="entry name" value="vWA-like"/>
    <property type="match status" value="1"/>
</dbReference>
<dbReference type="Pfam" id="PF01882">
    <property type="entry name" value="DUF58"/>
    <property type="match status" value="1"/>
</dbReference>
<sequence length="320" mass="36040">MVHPSRSDIASIDPSAVMRIKNLQLRAKTVVEGFFDGLHRSPMHGSSVEFSEYRPYTIGDDLRGLDWKRFARSDRLYIKKFEDETNRNCYLLVDQSRSMGYGSIDYNKIEYARTMAATFAYFLSLQRDCVGVLTFDETIGEFIPARRRVGHLHQMLVALSRPISGKGTDIDSPLKQIANLVGRRGLVILISDLLTATESLRTNLAYLRSRGHEVVILRTLDPAEIDFKLESPSMVLDMETGREIYLDPEAAAAQYQQQFAEHKKQLQTVCSSLGVSLHELVTNQPLHESLFHLLNSQQQRPRGTARAGMLTRSACSGGTT</sequence>
<evidence type="ECO:0000313" key="3">
    <source>
        <dbReference type="EMBL" id="GAA5507005.1"/>
    </source>
</evidence>
<feature type="domain" description="VWFA" evidence="2">
    <location>
        <begin position="86"/>
        <end position="259"/>
    </location>
</feature>
<dbReference type="Gene3D" id="3.40.50.410">
    <property type="entry name" value="von Willebrand factor, type A domain"/>
    <property type="match status" value="1"/>
</dbReference>